<dbReference type="PROSITE" id="PS51459">
    <property type="entry name" value="FIDO"/>
    <property type="match status" value="1"/>
</dbReference>
<dbReference type="Proteomes" id="UP000569951">
    <property type="component" value="Unassembled WGS sequence"/>
</dbReference>
<dbReference type="NCBIfam" id="TIGR01550">
    <property type="entry name" value="DOC_P1"/>
    <property type="match status" value="1"/>
</dbReference>
<accession>A0A841I4P9</accession>
<reference evidence="2 3" key="1">
    <citation type="submission" date="2020-08" db="EMBL/GenBank/DDBJ databases">
        <title>Genomic Encyclopedia of Type Strains, Phase IV (KMG-IV): sequencing the most valuable type-strain genomes for metagenomic binning, comparative biology and taxonomic classification.</title>
        <authorList>
            <person name="Goeker M."/>
        </authorList>
    </citation>
    <scope>NUCLEOTIDE SEQUENCE [LARGE SCALE GENOMIC DNA]</scope>
    <source>
        <strain evidence="2 3">DSM 21458</strain>
    </source>
</reference>
<evidence type="ECO:0000259" key="1">
    <source>
        <dbReference type="PROSITE" id="PS51459"/>
    </source>
</evidence>
<dbReference type="AlphaFoldDB" id="A0A841I4P9"/>
<dbReference type="PIRSF" id="PIRSF018297">
    <property type="entry name" value="Doc"/>
    <property type="match status" value="1"/>
</dbReference>
<proteinExistence type="predicted"/>
<keyword evidence="3" id="KW-1185">Reference proteome</keyword>
<feature type="domain" description="Fido" evidence="1">
    <location>
        <begin position="7"/>
        <end position="124"/>
    </location>
</feature>
<dbReference type="RefSeq" id="WP_221277191.1">
    <property type="nucleotide sequence ID" value="NZ_JACHHG010000019.1"/>
</dbReference>
<dbReference type="PANTHER" id="PTHR39426:SF1">
    <property type="entry name" value="HOMOLOGY TO DEATH-ON-CURING PROTEIN OF PHAGE P1"/>
    <property type="match status" value="1"/>
</dbReference>
<dbReference type="InterPro" id="IPR003812">
    <property type="entry name" value="Fido"/>
</dbReference>
<name>A0A841I4P9_9DEIO</name>
<dbReference type="Gene3D" id="1.20.120.1870">
    <property type="entry name" value="Fic/DOC protein, Fido domain"/>
    <property type="match status" value="1"/>
</dbReference>
<evidence type="ECO:0000313" key="2">
    <source>
        <dbReference type="EMBL" id="MBB6100004.1"/>
    </source>
</evidence>
<dbReference type="InterPro" id="IPR036597">
    <property type="entry name" value="Fido-like_dom_sf"/>
</dbReference>
<dbReference type="Pfam" id="PF02661">
    <property type="entry name" value="Fic"/>
    <property type="match status" value="1"/>
</dbReference>
<protein>
    <submittedName>
        <fullName evidence="2">Death-on-curing protein</fullName>
    </submittedName>
</protein>
<organism evidence="2 3">
    <name type="scientific">Deinobacterium chartae</name>
    <dbReference type="NCBI Taxonomy" id="521158"/>
    <lineage>
        <taxon>Bacteria</taxon>
        <taxon>Thermotogati</taxon>
        <taxon>Deinococcota</taxon>
        <taxon>Deinococci</taxon>
        <taxon>Deinococcales</taxon>
        <taxon>Deinococcaceae</taxon>
        <taxon>Deinobacterium</taxon>
    </lineage>
</organism>
<sequence length="128" mass="13870">MRTPEWLTLEEVLELHDSVLELHGGSRGVRDHNVLHSALQNPQDVAYYEPGSDLADLAAAYLVSLATGHAFTDGNKRTALTAMLVFLHLNGHPLRLGGDPLYRLVLDAATGALDRAAVAAFIRPHLTP</sequence>
<dbReference type="InterPro" id="IPR053737">
    <property type="entry name" value="Type_II_TA_Toxin"/>
</dbReference>
<dbReference type="SUPFAM" id="SSF140931">
    <property type="entry name" value="Fic-like"/>
    <property type="match status" value="1"/>
</dbReference>
<evidence type="ECO:0000313" key="3">
    <source>
        <dbReference type="Proteomes" id="UP000569951"/>
    </source>
</evidence>
<dbReference type="PANTHER" id="PTHR39426">
    <property type="entry name" value="HOMOLOGY TO DEATH-ON-CURING PROTEIN OF PHAGE P1"/>
    <property type="match status" value="1"/>
</dbReference>
<dbReference type="EMBL" id="JACHHG010000019">
    <property type="protein sequence ID" value="MBB6100004.1"/>
    <property type="molecule type" value="Genomic_DNA"/>
</dbReference>
<dbReference type="InterPro" id="IPR006440">
    <property type="entry name" value="Doc"/>
</dbReference>
<dbReference type="GO" id="GO:0016301">
    <property type="term" value="F:kinase activity"/>
    <property type="evidence" value="ECO:0007669"/>
    <property type="project" value="InterPro"/>
</dbReference>
<gene>
    <name evidence="2" type="ORF">HNR42_003469</name>
</gene>
<comment type="caution">
    <text evidence="2">The sequence shown here is derived from an EMBL/GenBank/DDBJ whole genome shotgun (WGS) entry which is preliminary data.</text>
</comment>